<dbReference type="GO" id="GO:0005509">
    <property type="term" value="F:calcium ion binding"/>
    <property type="evidence" value="ECO:0007669"/>
    <property type="project" value="InterPro"/>
</dbReference>
<feature type="domain" description="EF-hand" evidence="2">
    <location>
        <begin position="72"/>
        <end position="107"/>
    </location>
</feature>
<keyword evidence="4" id="KW-1185">Reference proteome</keyword>
<dbReference type="Proteomes" id="UP000654075">
    <property type="component" value="Unassembled WGS sequence"/>
</dbReference>
<gene>
    <name evidence="3" type="ORF">PGLA1383_LOCUS20563</name>
</gene>
<proteinExistence type="predicted"/>
<evidence type="ECO:0000313" key="3">
    <source>
        <dbReference type="EMBL" id="CAE8602315.1"/>
    </source>
</evidence>
<feature type="non-terminal residue" evidence="3">
    <location>
        <position position="113"/>
    </location>
</feature>
<dbReference type="SUPFAM" id="SSF47473">
    <property type="entry name" value="EF-hand"/>
    <property type="match status" value="1"/>
</dbReference>
<keyword evidence="1" id="KW-0106">Calcium</keyword>
<dbReference type="Gene3D" id="1.10.238.10">
    <property type="entry name" value="EF-hand"/>
    <property type="match status" value="1"/>
</dbReference>
<evidence type="ECO:0000256" key="1">
    <source>
        <dbReference type="ARBA" id="ARBA00022837"/>
    </source>
</evidence>
<dbReference type="SMART" id="SM00054">
    <property type="entry name" value="EFh"/>
    <property type="match status" value="2"/>
</dbReference>
<dbReference type="OrthoDB" id="437849at2759"/>
<dbReference type="Pfam" id="PF13499">
    <property type="entry name" value="EF-hand_7"/>
    <property type="match status" value="1"/>
</dbReference>
<organism evidence="3 4">
    <name type="scientific">Polarella glacialis</name>
    <name type="common">Dinoflagellate</name>
    <dbReference type="NCBI Taxonomy" id="89957"/>
    <lineage>
        <taxon>Eukaryota</taxon>
        <taxon>Sar</taxon>
        <taxon>Alveolata</taxon>
        <taxon>Dinophyceae</taxon>
        <taxon>Suessiales</taxon>
        <taxon>Suessiaceae</taxon>
        <taxon>Polarella</taxon>
    </lineage>
</organism>
<evidence type="ECO:0000313" key="4">
    <source>
        <dbReference type="Proteomes" id="UP000654075"/>
    </source>
</evidence>
<sequence length="113" mass="13294">STNHAFSEELLVQNPEDRELRAMARKHHFSLTEVEKIKKVYCSLDTDRSGIIEELEFRAALAKLWNVEEKSVSHKRMRQFWLEVDTDQSGGVNFEEFMIWYMQMGKEPGTLLT</sequence>
<name>A0A813EMQ0_POLGL</name>
<accession>A0A813EMQ0</accession>
<dbReference type="PROSITE" id="PS00018">
    <property type="entry name" value="EF_HAND_1"/>
    <property type="match status" value="1"/>
</dbReference>
<dbReference type="CDD" id="cd00051">
    <property type="entry name" value="EFh"/>
    <property type="match status" value="1"/>
</dbReference>
<protein>
    <recommendedName>
        <fullName evidence="2">EF-hand domain-containing protein</fullName>
    </recommendedName>
</protein>
<reference evidence="3" key="1">
    <citation type="submission" date="2021-02" db="EMBL/GenBank/DDBJ databases">
        <authorList>
            <person name="Dougan E. K."/>
            <person name="Rhodes N."/>
            <person name="Thang M."/>
            <person name="Chan C."/>
        </authorList>
    </citation>
    <scope>NUCLEOTIDE SEQUENCE</scope>
</reference>
<comment type="caution">
    <text evidence="3">The sequence shown here is derived from an EMBL/GenBank/DDBJ whole genome shotgun (WGS) entry which is preliminary data.</text>
</comment>
<feature type="domain" description="EF-hand" evidence="2">
    <location>
        <begin position="32"/>
        <end position="67"/>
    </location>
</feature>
<dbReference type="InterPro" id="IPR002048">
    <property type="entry name" value="EF_hand_dom"/>
</dbReference>
<dbReference type="InterPro" id="IPR011992">
    <property type="entry name" value="EF-hand-dom_pair"/>
</dbReference>
<dbReference type="AlphaFoldDB" id="A0A813EMQ0"/>
<dbReference type="InterPro" id="IPR018247">
    <property type="entry name" value="EF_Hand_1_Ca_BS"/>
</dbReference>
<dbReference type="EMBL" id="CAJNNV010014141">
    <property type="protein sequence ID" value="CAE8602315.1"/>
    <property type="molecule type" value="Genomic_DNA"/>
</dbReference>
<dbReference type="PROSITE" id="PS50222">
    <property type="entry name" value="EF_HAND_2"/>
    <property type="match status" value="2"/>
</dbReference>
<evidence type="ECO:0000259" key="2">
    <source>
        <dbReference type="PROSITE" id="PS50222"/>
    </source>
</evidence>